<dbReference type="PROSITE" id="PS00018">
    <property type="entry name" value="EF_HAND_1"/>
    <property type="match status" value="1"/>
</dbReference>
<dbReference type="InterPro" id="IPR018247">
    <property type="entry name" value="EF_Hand_1_Ca_BS"/>
</dbReference>
<dbReference type="InterPro" id="IPR002048">
    <property type="entry name" value="EF_hand_dom"/>
</dbReference>
<evidence type="ECO:0000313" key="4">
    <source>
        <dbReference type="Proteomes" id="UP001195483"/>
    </source>
</evidence>
<evidence type="ECO:0000259" key="2">
    <source>
        <dbReference type="PROSITE" id="PS50222"/>
    </source>
</evidence>
<dbReference type="EMBL" id="JAEAOA010000396">
    <property type="protein sequence ID" value="KAK3588368.1"/>
    <property type="molecule type" value="Genomic_DNA"/>
</dbReference>
<dbReference type="GO" id="GO:0005509">
    <property type="term" value="F:calcium ion binding"/>
    <property type="evidence" value="ECO:0007669"/>
    <property type="project" value="InterPro"/>
</dbReference>
<keyword evidence="1" id="KW-0106">Calcium</keyword>
<dbReference type="Pfam" id="PF13202">
    <property type="entry name" value="EF-hand_5"/>
    <property type="match status" value="1"/>
</dbReference>
<reference evidence="3" key="1">
    <citation type="journal article" date="2021" name="Genome Biol. Evol.">
        <title>A High-Quality Reference Genome for a Parasitic Bivalve with Doubly Uniparental Inheritance (Bivalvia: Unionida).</title>
        <authorList>
            <person name="Smith C.H."/>
        </authorList>
    </citation>
    <scope>NUCLEOTIDE SEQUENCE</scope>
    <source>
        <strain evidence="3">CHS0354</strain>
    </source>
</reference>
<keyword evidence="4" id="KW-1185">Reference proteome</keyword>
<protein>
    <recommendedName>
        <fullName evidence="2">EF-hand domain-containing protein</fullName>
    </recommendedName>
</protein>
<proteinExistence type="predicted"/>
<evidence type="ECO:0000256" key="1">
    <source>
        <dbReference type="ARBA" id="ARBA00022837"/>
    </source>
</evidence>
<name>A0AAE0SB75_9BIVA</name>
<accession>A0AAE0SB75</accession>
<dbReference type="Pfam" id="PF13833">
    <property type="entry name" value="EF-hand_8"/>
    <property type="match status" value="1"/>
</dbReference>
<dbReference type="Gene3D" id="1.10.238.10">
    <property type="entry name" value="EF-hand"/>
    <property type="match status" value="1"/>
</dbReference>
<dbReference type="PROSITE" id="PS50222">
    <property type="entry name" value="EF_HAND_2"/>
    <property type="match status" value="1"/>
</dbReference>
<gene>
    <name evidence="3" type="ORF">CHS0354_005633</name>
</gene>
<organism evidence="3 4">
    <name type="scientific">Potamilus streckersoni</name>
    <dbReference type="NCBI Taxonomy" id="2493646"/>
    <lineage>
        <taxon>Eukaryota</taxon>
        <taxon>Metazoa</taxon>
        <taxon>Spiralia</taxon>
        <taxon>Lophotrochozoa</taxon>
        <taxon>Mollusca</taxon>
        <taxon>Bivalvia</taxon>
        <taxon>Autobranchia</taxon>
        <taxon>Heteroconchia</taxon>
        <taxon>Palaeoheterodonta</taxon>
        <taxon>Unionida</taxon>
        <taxon>Unionoidea</taxon>
        <taxon>Unionidae</taxon>
        <taxon>Ambleminae</taxon>
        <taxon>Lampsilini</taxon>
        <taxon>Potamilus</taxon>
    </lineage>
</organism>
<evidence type="ECO:0000313" key="3">
    <source>
        <dbReference type="EMBL" id="KAK3588368.1"/>
    </source>
</evidence>
<reference evidence="3" key="3">
    <citation type="submission" date="2023-05" db="EMBL/GenBank/DDBJ databases">
        <authorList>
            <person name="Smith C.H."/>
        </authorList>
    </citation>
    <scope>NUCLEOTIDE SEQUENCE</scope>
    <source>
        <strain evidence="3">CHS0354</strain>
        <tissue evidence="3">Mantle</tissue>
    </source>
</reference>
<dbReference type="SUPFAM" id="SSF47473">
    <property type="entry name" value="EF-hand"/>
    <property type="match status" value="1"/>
</dbReference>
<dbReference type="InterPro" id="IPR011992">
    <property type="entry name" value="EF-hand-dom_pair"/>
</dbReference>
<reference evidence="3" key="2">
    <citation type="journal article" date="2021" name="Genome Biol. Evol.">
        <title>Developing a high-quality reference genome for a parasitic bivalve with doubly uniparental inheritance (Bivalvia: Unionida).</title>
        <authorList>
            <person name="Smith C.H."/>
        </authorList>
    </citation>
    <scope>NUCLEOTIDE SEQUENCE</scope>
    <source>
        <strain evidence="3">CHS0354</strain>
        <tissue evidence="3">Mantle</tissue>
    </source>
</reference>
<comment type="caution">
    <text evidence="3">The sequence shown here is derived from an EMBL/GenBank/DDBJ whole genome shotgun (WGS) entry which is preliminary data.</text>
</comment>
<dbReference type="Proteomes" id="UP001195483">
    <property type="component" value="Unassembled WGS sequence"/>
</dbReference>
<sequence>MVFNSLVTAHPGRPPTPDDPNARHLFETAEMNRTVDGFLTEAEIDDIFTNFDINGDGSVNQAEFLKHWTDLKLGLNDTALVLFSRADTDRDGNISRNPDMGRIFYYFDRDGKHNK</sequence>
<feature type="domain" description="EF-hand" evidence="2">
    <location>
        <begin position="39"/>
        <end position="74"/>
    </location>
</feature>
<dbReference type="AlphaFoldDB" id="A0AAE0SB75"/>
<dbReference type="SMART" id="SM00054">
    <property type="entry name" value="EFh"/>
    <property type="match status" value="1"/>
</dbReference>